<dbReference type="InterPro" id="IPR020821">
    <property type="entry name" value="ENPP1-3/EXOG-like_nuc-like"/>
</dbReference>
<dbReference type="SMART" id="SM00477">
    <property type="entry name" value="NUC"/>
    <property type="match status" value="1"/>
</dbReference>
<feature type="signal peptide" evidence="5">
    <location>
        <begin position="1"/>
        <end position="20"/>
    </location>
</feature>
<feature type="compositionally biased region" description="Low complexity" evidence="4">
    <location>
        <begin position="38"/>
        <end position="53"/>
    </location>
</feature>
<feature type="domain" description="DNA/RNA non-specific endonuclease/pyrophosphatase/phosphodiesterase" evidence="7">
    <location>
        <begin position="1382"/>
        <end position="1624"/>
    </location>
</feature>
<proteinExistence type="inferred from homology"/>
<evidence type="ECO:0000259" key="6">
    <source>
        <dbReference type="SMART" id="SM00477"/>
    </source>
</evidence>
<feature type="domain" description="DNA/RNA non-specific endonuclease/pyrophosphatase/phosphodiesterase" evidence="7">
    <location>
        <begin position="994"/>
        <end position="1237"/>
    </location>
</feature>
<reference evidence="9" key="1">
    <citation type="submission" date="2025-08" db="UniProtKB">
        <authorList>
            <consortium name="RefSeq"/>
        </authorList>
    </citation>
    <scope>IDENTIFICATION</scope>
    <source>
        <strain evidence="9">Aabys</strain>
        <tissue evidence="9">Whole body</tissue>
    </source>
</reference>
<comment type="similarity">
    <text evidence="1">Belongs to the DNA/RNA non-specific endonuclease family.</text>
</comment>
<keyword evidence="3" id="KW-0378">Hydrolase</keyword>
<keyword evidence="8" id="KW-1185">Reference proteome</keyword>
<evidence type="ECO:0000259" key="7">
    <source>
        <dbReference type="SMART" id="SM00892"/>
    </source>
</evidence>
<dbReference type="RefSeq" id="XP_058985161.1">
    <property type="nucleotide sequence ID" value="XM_059129178.1"/>
</dbReference>
<organism evidence="8 9">
    <name type="scientific">Musca domestica</name>
    <name type="common">House fly</name>
    <dbReference type="NCBI Taxonomy" id="7370"/>
    <lineage>
        <taxon>Eukaryota</taxon>
        <taxon>Metazoa</taxon>
        <taxon>Ecdysozoa</taxon>
        <taxon>Arthropoda</taxon>
        <taxon>Hexapoda</taxon>
        <taxon>Insecta</taxon>
        <taxon>Pterygota</taxon>
        <taxon>Neoptera</taxon>
        <taxon>Endopterygota</taxon>
        <taxon>Diptera</taxon>
        <taxon>Brachycera</taxon>
        <taxon>Muscomorpha</taxon>
        <taxon>Muscoidea</taxon>
        <taxon>Muscidae</taxon>
        <taxon>Musca</taxon>
    </lineage>
</organism>
<dbReference type="GeneID" id="101888582"/>
<name>A0ABM3VH79_MUSDO</name>
<evidence type="ECO:0000313" key="8">
    <source>
        <dbReference type="Proteomes" id="UP001652621"/>
    </source>
</evidence>
<evidence type="ECO:0000256" key="4">
    <source>
        <dbReference type="SAM" id="MobiDB-lite"/>
    </source>
</evidence>
<evidence type="ECO:0000256" key="1">
    <source>
        <dbReference type="ARBA" id="ARBA00010052"/>
    </source>
</evidence>
<evidence type="ECO:0000256" key="3">
    <source>
        <dbReference type="ARBA" id="ARBA00022759"/>
    </source>
</evidence>
<evidence type="ECO:0000256" key="2">
    <source>
        <dbReference type="ARBA" id="ARBA00022722"/>
    </source>
</evidence>
<feature type="region of interest" description="Disordered" evidence="4">
    <location>
        <begin position="32"/>
        <end position="96"/>
    </location>
</feature>
<feature type="domain" description="ENPP1-3/EXOG-like endonuclease/phosphodiesterase" evidence="6">
    <location>
        <begin position="239"/>
        <end position="459"/>
    </location>
</feature>
<keyword evidence="5" id="KW-0732">Signal</keyword>
<dbReference type="SMART" id="SM00892">
    <property type="entry name" value="Endonuclease_NS"/>
    <property type="match status" value="4"/>
</dbReference>
<dbReference type="InterPro" id="IPR044925">
    <property type="entry name" value="His-Me_finger_sf"/>
</dbReference>
<dbReference type="PANTHER" id="PTHR13966">
    <property type="entry name" value="ENDONUCLEASE RELATED"/>
    <property type="match status" value="1"/>
</dbReference>
<sequence>MKTLTFWVASLLCLSAVVQAGIIQKRENNYVSEGPDLTTTTTGIPPVYTTLTTEAPGNTTQNPWTTEGPGSNNSTTTAKPPVANTTSSPPVTEGPGPEYGGVVVYGDCSFRVSGDLNDPAPLFSKSGALEWLVPNPEGIVKIRNGDYIDMYCSESFVGPYENVTKITAQCLQGLYFLVDGIIRPFNNFSCTDWPIYTARRTGRTCSGGTDLLEVGFEVSDGFLQTMDICHDEVNEVTRYVHHVLNPSSASYQRSVARPRFIEGDFYKGKNVDNLYTKVQQNITISKILGMDASPYFNDSIDIYMARGHMAAKTDFIFGSPQRATFFFVNVGPQWQAFNGGNWERVEDGVRKYVAKENLTVDCYTGIWGVSTLPDVNGTQQELYLAFDENNNGLIPVPKIYFRVVIDRATRKGIVLIGVNNPHASLEQIKEEYLICEDIGDKIDWIQWAKEDLYKGYSYACSVPDFIKVVKHLPLEDLETSGILGIEEDKGDEGCSFRVTGDLKDPAPLFSHAGNLQWVVPNPSGVVELKSGESLDMYCSESFVGAFENRTKVSAECQSGFTYLVGGQKFNFSDFSCTEWPVYTARRTGRNCNGGTDLLEVGFEVSDGFLQTMDICHDEVNEVTRYVHHVLNPSSASYQRSVARPRFIEGDFYKGKNVDNLYTKVQQNITISKILGMDASPYFNDSIDIYMARGHMAAKTDFIFGAPQKATFFFVNVGPQWQAFNGGNWERVEDGVRKYVAKENLTVDCYTGIWGVSTLPDVNGAQQELYLAFDENNNGLIPVPKIYFRVVIDRATRKGIVLIGVNNPHATLQQIKEEYVICEDIGDKIDWIQWAKEDLYKGYSYACSVPDFIKVVKNLPLEDLETSGILGIEENKGDEGCSFRVTGDLKDPAPLFNHAGNLQWVVPNPSGVVELKSGESLDMYCSESFVGAFENRTKVSAECHSGFTYLVGGQKYNFSDFSCTDWPIYTARRTGRNCSGGTDLLEVGFEVSDGFLQTMDICHDEVNEVTRYVHHVLNPSSASYQRSVARPRFIEGDFYKGKNVDNLYTKVQQNITISKILGMDASPYFNDSIDIYMARGHMAAKTDFIFGAPQKATFFFVNVGPQWQAFNGGNWERVEDGVRKYVAKENLTVDCYTGIWGVSTLPDVNGTQQELYLAFDENNNGLIPVPKIYFRVVIDRATRKGIVLIGVNNPHASLQQIKEEYLICEDIGDKIDWIQWAKEDLYKGYSYACSVPDFIKVVKHLPLEDLETSGILGITQDPDVADEGCSFRVTGDLKDPAPLFANFGTLEWLEPNSSGVVELKSGDAIDMYCSKSFVAPFTNQVKLSAQCLGGFTYLVEGQKYNFSDFSCSAWPVYTARRTGRSCNGGTDLLEVGFDVSEGFLKTMDICHDEINEVTRYVHHVLTPSSNGYQRSVNRPSFKPGDFYAGKNVDQLYTQVQQNQTISNILGMDASPYFEGSNIYLARGHMAAKVDFIFGSPQRATFYFVNAAPQWQAFNAGNWERVEDGVRKYVVDQQLTVDCYTGIWGVATLPDVNGEQRELYLAFDENNNGLIPVPKIYFRIVIDRASRKGIVLIGVNNPHASLEQIMQEYVICEDIGDYIDWINWKKDDLIKGYSYACSVPDFIKVVKHLPLDDLETLGVLGVSE</sequence>
<protein>
    <submittedName>
        <fullName evidence="9">Uncharacterized protein LOC101888582</fullName>
    </submittedName>
</protein>
<feature type="compositionally biased region" description="Polar residues" evidence="4">
    <location>
        <begin position="55"/>
        <end position="88"/>
    </location>
</feature>
<feature type="chain" id="PRO_5047278197" evidence="5">
    <location>
        <begin position="21"/>
        <end position="1646"/>
    </location>
</feature>
<dbReference type="PANTHER" id="PTHR13966:SF19">
    <property type="entry name" value="NUCLEASE EXOG, MITOCHONDRIAL"/>
    <property type="match status" value="1"/>
</dbReference>
<evidence type="ECO:0000256" key="5">
    <source>
        <dbReference type="SAM" id="SignalP"/>
    </source>
</evidence>
<dbReference type="InterPro" id="IPR040255">
    <property type="entry name" value="Non-specific_endonuclease"/>
</dbReference>
<gene>
    <name evidence="9" type="primary">LOC101888582</name>
</gene>
<dbReference type="InterPro" id="IPR001604">
    <property type="entry name" value="Endo_G_ENPP1-like_dom"/>
</dbReference>
<keyword evidence="2" id="KW-0540">Nuclease</keyword>
<accession>A0ABM3VH79</accession>
<keyword evidence="3" id="KW-0255">Endonuclease</keyword>
<dbReference type="Pfam" id="PF01223">
    <property type="entry name" value="Endonuclease_NS"/>
    <property type="match status" value="4"/>
</dbReference>
<dbReference type="CDD" id="cd00091">
    <property type="entry name" value="NUC"/>
    <property type="match status" value="4"/>
</dbReference>
<dbReference type="Gene3D" id="3.40.570.10">
    <property type="entry name" value="Extracellular Endonuclease, subunit A"/>
    <property type="match status" value="4"/>
</dbReference>
<dbReference type="InterPro" id="IPR044929">
    <property type="entry name" value="DNA/RNA_non-sp_Endonuclease_sf"/>
</dbReference>
<evidence type="ECO:0000313" key="9">
    <source>
        <dbReference type="RefSeq" id="XP_058985161.1"/>
    </source>
</evidence>
<dbReference type="SUPFAM" id="SSF54060">
    <property type="entry name" value="His-Me finger endonucleases"/>
    <property type="match status" value="4"/>
</dbReference>
<dbReference type="Proteomes" id="UP001652621">
    <property type="component" value="Unplaced"/>
</dbReference>
<feature type="domain" description="DNA/RNA non-specific endonuclease/pyrophosphatase/phosphodiesterase" evidence="7">
    <location>
        <begin position="222"/>
        <end position="465"/>
    </location>
</feature>
<feature type="domain" description="DNA/RNA non-specific endonuclease/pyrophosphatase/phosphodiesterase" evidence="7">
    <location>
        <begin position="608"/>
        <end position="851"/>
    </location>
</feature>